<proteinExistence type="predicted"/>
<evidence type="ECO:0000313" key="5">
    <source>
        <dbReference type="EMBL" id="KAH7109608.1"/>
    </source>
</evidence>
<dbReference type="InterPro" id="IPR027417">
    <property type="entry name" value="P-loop_NTPase"/>
</dbReference>
<dbReference type="InterPro" id="IPR056884">
    <property type="entry name" value="NPHP3-like_N"/>
</dbReference>
<keyword evidence="2" id="KW-0040">ANK repeat</keyword>
<dbReference type="InterPro" id="IPR002110">
    <property type="entry name" value="Ankyrin_rpt"/>
</dbReference>
<feature type="non-terminal residue" evidence="5">
    <location>
        <position position="1"/>
    </location>
</feature>
<dbReference type="InterPro" id="IPR036770">
    <property type="entry name" value="Ankyrin_rpt-contain_sf"/>
</dbReference>
<dbReference type="PROSITE" id="PS50297">
    <property type="entry name" value="ANK_REP_REGION"/>
    <property type="match status" value="3"/>
</dbReference>
<dbReference type="Pfam" id="PF12796">
    <property type="entry name" value="Ank_2"/>
    <property type="match status" value="2"/>
</dbReference>
<name>A0A9P9I6H2_9PLEO</name>
<evidence type="ECO:0000313" key="6">
    <source>
        <dbReference type="Proteomes" id="UP000700596"/>
    </source>
</evidence>
<evidence type="ECO:0000256" key="3">
    <source>
        <dbReference type="SAM" id="MobiDB-lite"/>
    </source>
</evidence>
<dbReference type="Gene3D" id="1.25.40.20">
    <property type="entry name" value="Ankyrin repeat-containing domain"/>
    <property type="match status" value="3"/>
</dbReference>
<keyword evidence="6" id="KW-1185">Reference proteome</keyword>
<keyword evidence="1" id="KW-0677">Repeat</keyword>
<dbReference type="Proteomes" id="UP000700596">
    <property type="component" value="Unassembled WGS sequence"/>
</dbReference>
<feature type="repeat" description="ANK" evidence="2">
    <location>
        <begin position="924"/>
        <end position="948"/>
    </location>
</feature>
<dbReference type="SUPFAM" id="SSF48403">
    <property type="entry name" value="Ankyrin repeat"/>
    <property type="match status" value="1"/>
</dbReference>
<feature type="region of interest" description="Disordered" evidence="3">
    <location>
        <begin position="827"/>
        <end position="853"/>
    </location>
</feature>
<comment type="caution">
    <text evidence="5">The sequence shown here is derived from an EMBL/GenBank/DDBJ whole genome shotgun (WGS) entry which is preliminary data.</text>
</comment>
<feature type="repeat" description="ANK" evidence="2">
    <location>
        <begin position="1077"/>
        <end position="1101"/>
    </location>
</feature>
<reference evidence="5" key="1">
    <citation type="journal article" date="2021" name="Nat. Commun.">
        <title>Genetic determinants of endophytism in the Arabidopsis root mycobiome.</title>
        <authorList>
            <person name="Mesny F."/>
            <person name="Miyauchi S."/>
            <person name="Thiergart T."/>
            <person name="Pickel B."/>
            <person name="Atanasova L."/>
            <person name="Karlsson M."/>
            <person name="Huettel B."/>
            <person name="Barry K.W."/>
            <person name="Haridas S."/>
            <person name="Chen C."/>
            <person name="Bauer D."/>
            <person name="Andreopoulos W."/>
            <person name="Pangilinan J."/>
            <person name="LaButti K."/>
            <person name="Riley R."/>
            <person name="Lipzen A."/>
            <person name="Clum A."/>
            <person name="Drula E."/>
            <person name="Henrissat B."/>
            <person name="Kohler A."/>
            <person name="Grigoriev I.V."/>
            <person name="Martin F.M."/>
            <person name="Hacquard S."/>
        </authorList>
    </citation>
    <scope>NUCLEOTIDE SEQUENCE</scope>
    <source>
        <strain evidence="5">MPI-CAGE-CH-0243</strain>
    </source>
</reference>
<dbReference type="EMBL" id="JAGMWT010000031">
    <property type="protein sequence ID" value="KAH7109608.1"/>
    <property type="molecule type" value="Genomic_DNA"/>
</dbReference>
<dbReference type="SMART" id="SM00248">
    <property type="entry name" value="ANK"/>
    <property type="match status" value="8"/>
</dbReference>
<dbReference type="PROSITE" id="PS50088">
    <property type="entry name" value="ANK_REPEAT"/>
    <property type="match status" value="4"/>
</dbReference>
<feature type="domain" description="Nephrocystin 3-like N-terminal" evidence="4">
    <location>
        <begin position="141"/>
        <end position="317"/>
    </location>
</feature>
<feature type="compositionally biased region" description="Acidic residues" evidence="3">
    <location>
        <begin position="840"/>
        <end position="853"/>
    </location>
</feature>
<gene>
    <name evidence="5" type="ORF">B0J11DRAFT_411824</name>
</gene>
<dbReference type="Gene3D" id="3.40.50.300">
    <property type="entry name" value="P-loop containing nucleotide triphosphate hydrolases"/>
    <property type="match status" value="1"/>
</dbReference>
<feature type="repeat" description="ANK" evidence="2">
    <location>
        <begin position="1043"/>
        <end position="1067"/>
    </location>
</feature>
<dbReference type="PANTHER" id="PTHR10039">
    <property type="entry name" value="AMELOGENIN"/>
    <property type="match status" value="1"/>
</dbReference>
<dbReference type="Pfam" id="PF24883">
    <property type="entry name" value="NPHP3_N"/>
    <property type="match status" value="1"/>
</dbReference>
<sequence>MSVEALIPLMNNVPNSSIFEHLKKDSFPLQQLERDFKAAVGARSPQIYSFFELEKSLTAIKGNNGTWKLSGPSEILVEPSSATCGSKNQHPTNNRNHAELVKYGNQYEPIYNCIRVSLLSIVVKESRKIDGNREAGENPKNTCEWLLEDPQYRLWMNEPRGLFWIKGNPGAGKSVLMKFAVMRMNHENPGAIVLSFFLHGRGKILQKTPLGLFRALLNSMLKYFPQYLSDLTKLFEDREKRFGSFLENRWDWAEKELQEFMLKVLTHGTRNRPVIMFVDALDECGKDVAKGLLTYFKDIMEEIESNGAQVKICFSSRHYPILGHGTMPGISVEERNDKDIRSVIQRKFKEIEPEARRRQLEKDILLKAQGGFQWAVLVADMIADENATGTKAEKLIEKLASTPEDLEELYTEILSNATDAEKEQMVKLAQWILFSERPLSVQELRDALATDKEMTYTTVSELRSDEVWIQPSARFERYVTHISRGLVEFQTREVWEQYEPGEEEPDREAQFIHQSVADHMLNKFLSHSDCVRGSLSQIGAGHFQISRSCFKYLALKEVLEGDSLSRGKFSVQFPLAPYAVRFLFDHIKQVEQARVSQIDLLSLIPWELDLVSMKKFASIWRKLDPDTSHAPIGWPFAEATVLHILVALGSKTAFEASIEHYDGDMNGRDSGGYTPLLLAIRERHYDLALSLLDWSMNGKEHHRKSPPQDILMNDDDIPISRFVDVNTKNDEGETPLTVALTESAGDVIFKLIESGAELEYFGAKSALLHYTICQRDEKLLKKLIEKRFSLDGGVYFAVKELSKGEDKVLESFISRLLEAGADTTKLPDFNKSVEQGVRDEPDDELDDELDDESEDAADNQALILASGQGQTKIVNLLLSYGASPIYQNEHGDFPLMEATLIRHEKLIETLLQADPSAATMQDDAGDTSLHIAVKHGHKNIVEMLIQKGNHHMIELLQNRGLVSTEFEHMYRPLLQLKTGNIVHFEVIKRLVINNWTMDYIDNTHHDFVQVQLFEAAKLGHELIIRVIIYISCIDFALPLKDKNGQTLLSLAAENGHEAIVKLLLGIGKADPDSRDSDGNTPLSRAASNGHLAIVKLLLDTG</sequence>
<feature type="repeat" description="ANK" evidence="2">
    <location>
        <begin position="731"/>
        <end position="763"/>
    </location>
</feature>
<organism evidence="5 6">
    <name type="scientific">Dendryphion nanum</name>
    <dbReference type="NCBI Taxonomy" id="256645"/>
    <lineage>
        <taxon>Eukaryota</taxon>
        <taxon>Fungi</taxon>
        <taxon>Dikarya</taxon>
        <taxon>Ascomycota</taxon>
        <taxon>Pezizomycotina</taxon>
        <taxon>Dothideomycetes</taxon>
        <taxon>Pleosporomycetidae</taxon>
        <taxon>Pleosporales</taxon>
        <taxon>Torulaceae</taxon>
        <taxon>Dendryphion</taxon>
    </lineage>
</organism>
<evidence type="ECO:0000259" key="4">
    <source>
        <dbReference type="Pfam" id="PF24883"/>
    </source>
</evidence>
<evidence type="ECO:0000256" key="2">
    <source>
        <dbReference type="PROSITE-ProRule" id="PRU00023"/>
    </source>
</evidence>
<protein>
    <submittedName>
        <fullName evidence="5">Ankyrin repeat protein</fullName>
    </submittedName>
</protein>
<dbReference type="PANTHER" id="PTHR10039:SF5">
    <property type="entry name" value="NACHT DOMAIN-CONTAINING PROTEIN"/>
    <property type="match status" value="1"/>
</dbReference>
<dbReference type="AlphaFoldDB" id="A0A9P9I6H2"/>
<dbReference type="SUPFAM" id="SSF52540">
    <property type="entry name" value="P-loop containing nucleoside triphosphate hydrolases"/>
    <property type="match status" value="1"/>
</dbReference>
<accession>A0A9P9I6H2</accession>
<dbReference type="OrthoDB" id="1577640at2759"/>
<evidence type="ECO:0000256" key="1">
    <source>
        <dbReference type="ARBA" id="ARBA00022737"/>
    </source>
</evidence>